<keyword evidence="2" id="KW-1185">Reference proteome</keyword>
<evidence type="ECO:0000313" key="2">
    <source>
        <dbReference type="Proteomes" id="UP000011513"/>
    </source>
</evidence>
<accession>M0DAE9</accession>
<organism evidence="1 2">
    <name type="scientific">Halogeometricum pallidum JCM 14848</name>
    <dbReference type="NCBI Taxonomy" id="1227487"/>
    <lineage>
        <taxon>Archaea</taxon>
        <taxon>Methanobacteriati</taxon>
        <taxon>Methanobacteriota</taxon>
        <taxon>Stenosarchaea group</taxon>
        <taxon>Halobacteria</taxon>
        <taxon>Halobacteriales</taxon>
        <taxon>Haloferacaceae</taxon>
        <taxon>Halogeometricum</taxon>
    </lineage>
</organism>
<dbReference type="OrthoDB" id="336062at2157"/>
<comment type="caution">
    <text evidence="1">The sequence shown here is derived from an EMBL/GenBank/DDBJ whole genome shotgun (WGS) entry which is preliminary data.</text>
</comment>
<dbReference type="eggNOG" id="arCOG07546">
    <property type="taxonomic scope" value="Archaea"/>
</dbReference>
<gene>
    <name evidence="1" type="ORF">C474_06552</name>
</gene>
<dbReference type="AlphaFoldDB" id="M0DAE9"/>
<evidence type="ECO:0000313" key="1">
    <source>
        <dbReference type="EMBL" id="ELZ32460.1"/>
    </source>
</evidence>
<sequence length="308" mass="34907">MATSDSSASFEETDTRHDEMHSTIEAWIDDLVDDIDAAQASDEFQEWLDVQSRFHDYSHRNTLLIKRQCPQATKVAGYNTWRNDFDRHVQEGEQAIWIWAPIITKRCPECENSPSYHENTDCEYDETPSEEWSKGLVGFKPAPVFDVSQTEGEPLPELETAAFGDTEDLVPALTRAADELGVTVRIVDADEWEYGDAKGVCKQRSFHDLTPVVEVKARPNQADLAVTLIHEYAHTLLHFDLDDKDKRSKREVEAEAIAYIVGRYFGLDTSGSAFYLAAWQEDNSQEIQDRLGWISSTAQRIIEAVAEG</sequence>
<dbReference type="EMBL" id="AOIV01000011">
    <property type="protein sequence ID" value="ELZ32460.1"/>
    <property type="molecule type" value="Genomic_DNA"/>
</dbReference>
<protein>
    <submittedName>
        <fullName evidence="1">LtrC-like protein</fullName>
    </submittedName>
</protein>
<name>M0DAE9_HALPD</name>
<proteinExistence type="predicted"/>
<dbReference type="InParanoid" id="M0DAE9"/>
<dbReference type="PATRIC" id="fig|1227487.5.peg.1329"/>
<reference evidence="1 2" key="1">
    <citation type="journal article" date="2014" name="PLoS Genet.">
        <title>Phylogenetically driven sequencing of extremely halophilic archaea reveals strategies for static and dynamic osmo-response.</title>
        <authorList>
            <person name="Becker E.A."/>
            <person name="Seitzer P.M."/>
            <person name="Tritt A."/>
            <person name="Larsen D."/>
            <person name="Krusor M."/>
            <person name="Yao A.I."/>
            <person name="Wu D."/>
            <person name="Madern D."/>
            <person name="Eisen J.A."/>
            <person name="Darling A.E."/>
            <person name="Facciotti M.T."/>
        </authorList>
    </citation>
    <scope>NUCLEOTIDE SEQUENCE [LARGE SCALE GENOMIC DNA]</scope>
    <source>
        <strain evidence="1 2">JCM 14848</strain>
    </source>
</reference>
<dbReference type="Proteomes" id="UP000011513">
    <property type="component" value="Unassembled WGS sequence"/>
</dbReference>
<dbReference type="RefSeq" id="WP_008385100.1">
    <property type="nucleotide sequence ID" value="NZ_AOIV01000011.1"/>
</dbReference>